<feature type="transmembrane region" description="Helical" evidence="8">
    <location>
        <begin position="161"/>
        <end position="184"/>
    </location>
</feature>
<evidence type="ECO:0000313" key="9">
    <source>
        <dbReference type="EMBL" id="AZW15456.1"/>
    </source>
</evidence>
<comment type="subcellular location">
    <subcellularLocation>
        <location evidence="1 8">Cell membrane</location>
        <topology evidence="1 8">Multi-pass membrane protein</topology>
    </subcellularLocation>
</comment>
<evidence type="ECO:0000256" key="8">
    <source>
        <dbReference type="RuleBase" id="RU363041"/>
    </source>
</evidence>
<feature type="transmembrane region" description="Helical" evidence="8">
    <location>
        <begin position="129"/>
        <end position="149"/>
    </location>
</feature>
<dbReference type="Pfam" id="PF01925">
    <property type="entry name" value="TauE"/>
    <property type="match status" value="1"/>
</dbReference>
<protein>
    <recommendedName>
        <fullName evidence="8">Probable membrane transporter protein</fullName>
    </recommendedName>
</protein>
<dbReference type="AlphaFoldDB" id="A0AAN1RSX9"/>
<dbReference type="Proteomes" id="UP000282741">
    <property type="component" value="Chromosome"/>
</dbReference>
<dbReference type="InterPro" id="IPR002781">
    <property type="entry name" value="TM_pro_TauE-like"/>
</dbReference>
<feature type="transmembrane region" description="Helical" evidence="8">
    <location>
        <begin position="196"/>
        <end position="218"/>
    </location>
</feature>
<proteinExistence type="inferred from homology"/>
<evidence type="ECO:0000256" key="7">
    <source>
        <dbReference type="ARBA" id="ARBA00023136"/>
    </source>
</evidence>
<dbReference type="EMBL" id="CP024172">
    <property type="protein sequence ID" value="AZW15456.1"/>
    <property type="molecule type" value="Genomic_DNA"/>
</dbReference>
<evidence type="ECO:0000256" key="5">
    <source>
        <dbReference type="ARBA" id="ARBA00022692"/>
    </source>
</evidence>
<dbReference type="InterPro" id="IPR052017">
    <property type="entry name" value="TSUP"/>
</dbReference>
<feature type="transmembrane region" description="Helical" evidence="8">
    <location>
        <begin position="255"/>
        <end position="273"/>
    </location>
</feature>
<evidence type="ECO:0000256" key="6">
    <source>
        <dbReference type="ARBA" id="ARBA00022989"/>
    </source>
</evidence>
<keyword evidence="7 8" id="KW-0472">Membrane</keyword>
<sequence length="275" mass="28319">MGWVSVLRIFKARARAHDAAIMHLFTDFFVQAGWPLAAAVLGVFLLAGFVKGCIGLGMPTVAVGLLSMAMPAPQAAALLVVPAVITNIWQMASGGHFRVLLRRLAVLLVTICLGTALGAWLFAGVSDAGASSLLGGALLCYAAVGLSPIKLRVPPRQEGWLGALTGTVTGLITAVTGVFVLPSVPYLQALGLDRNTLVQAMGISFMVSTLAMAGGLAYGGALGAGEMAASALALGPALLGMWAGQGLRRRISETAFKRGFFIALALLGVNLLLKH</sequence>
<evidence type="ECO:0000256" key="4">
    <source>
        <dbReference type="ARBA" id="ARBA00022475"/>
    </source>
</evidence>
<evidence type="ECO:0000256" key="1">
    <source>
        <dbReference type="ARBA" id="ARBA00004651"/>
    </source>
</evidence>
<dbReference type="GO" id="GO:0005886">
    <property type="term" value="C:plasma membrane"/>
    <property type="evidence" value="ECO:0007669"/>
    <property type="project" value="UniProtKB-SubCell"/>
</dbReference>
<feature type="transmembrane region" description="Helical" evidence="8">
    <location>
        <begin position="21"/>
        <end position="50"/>
    </location>
</feature>
<evidence type="ECO:0000256" key="3">
    <source>
        <dbReference type="ARBA" id="ARBA00022448"/>
    </source>
</evidence>
<comment type="similarity">
    <text evidence="2 8">Belongs to the 4-toluene sulfonate uptake permease (TSUP) (TC 2.A.102) family.</text>
</comment>
<evidence type="ECO:0000256" key="2">
    <source>
        <dbReference type="ARBA" id="ARBA00009142"/>
    </source>
</evidence>
<feature type="transmembrane region" description="Helical" evidence="8">
    <location>
        <begin position="225"/>
        <end position="243"/>
    </location>
</feature>
<accession>A0AAN1RSX9</accession>
<name>A0AAN1RSX9_9BORD</name>
<dbReference type="PANTHER" id="PTHR30269:SF32">
    <property type="entry name" value="MEMBRANE TRANSPORTER PROTEIN-RELATED"/>
    <property type="match status" value="1"/>
</dbReference>
<reference evidence="10" key="1">
    <citation type="submission" date="2017-10" db="EMBL/GenBank/DDBJ databases">
        <title>Whole genome sequencing of various Bordetella species.</title>
        <authorList>
            <person name="Weigand M.R."/>
            <person name="Loparev V."/>
            <person name="Peng Y."/>
            <person name="Bowden K.E."/>
            <person name="Tondella M.L."/>
            <person name="Williams M.M."/>
        </authorList>
    </citation>
    <scope>NUCLEOTIDE SEQUENCE [LARGE SCALE GENOMIC DNA]</scope>
    <source>
        <strain evidence="10">H720</strain>
    </source>
</reference>
<keyword evidence="4 8" id="KW-1003">Cell membrane</keyword>
<feature type="transmembrane region" description="Helical" evidence="8">
    <location>
        <begin position="104"/>
        <end position="123"/>
    </location>
</feature>
<organism evidence="9 10">
    <name type="scientific">Bordetella hinzii</name>
    <dbReference type="NCBI Taxonomy" id="103855"/>
    <lineage>
        <taxon>Bacteria</taxon>
        <taxon>Pseudomonadati</taxon>
        <taxon>Pseudomonadota</taxon>
        <taxon>Betaproteobacteria</taxon>
        <taxon>Burkholderiales</taxon>
        <taxon>Alcaligenaceae</taxon>
        <taxon>Bordetella</taxon>
    </lineage>
</organism>
<gene>
    <name evidence="9" type="ORF">CS347_00955</name>
</gene>
<keyword evidence="6 8" id="KW-1133">Transmembrane helix</keyword>
<evidence type="ECO:0000313" key="10">
    <source>
        <dbReference type="Proteomes" id="UP000282741"/>
    </source>
</evidence>
<feature type="transmembrane region" description="Helical" evidence="8">
    <location>
        <begin position="70"/>
        <end position="92"/>
    </location>
</feature>
<keyword evidence="5 8" id="KW-0812">Transmembrane</keyword>
<keyword evidence="3" id="KW-0813">Transport</keyword>
<dbReference type="PANTHER" id="PTHR30269">
    <property type="entry name" value="TRANSMEMBRANE PROTEIN YFCA"/>
    <property type="match status" value="1"/>
</dbReference>